<dbReference type="EMBL" id="UYSL01021990">
    <property type="protein sequence ID" value="VDL79591.1"/>
    <property type="molecule type" value="Genomic_DNA"/>
</dbReference>
<organism evidence="5">
    <name type="scientific">Nippostrongylus brasiliensis</name>
    <name type="common">Rat hookworm</name>
    <dbReference type="NCBI Taxonomy" id="27835"/>
    <lineage>
        <taxon>Eukaryota</taxon>
        <taxon>Metazoa</taxon>
        <taxon>Ecdysozoa</taxon>
        <taxon>Nematoda</taxon>
        <taxon>Chromadorea</taxon>
        <taxon>Rhabditida</taxon>
        <taxon>Rhabditina</taxon>
        <taxon>Rhabditomorpha</taxon>
        <taxon>Strongyloidea</taxon>
        <taxon>Heligmosomidae</taxon>
        <taxon>Nippostrongylus</taxon>
    </lineage>
</organism>
<dbReference type="STRING" id="27835.A0A0N4YGP9"/>
<keyword evidence="1" id="KW-0880">Kelch repeat</keyword>
<dbReference type="WBParaSite" id="NBR_0001599601-mRNA-1">
    <property type="protein sequence ID" value="NBR_0001599601-mRNA-1"/>
    <property type="gene ID" value="NBR_0001599601"/>
</dbReference>
<dbReference type="PANTHER" id="PTHR45632">
    <property type="entry name" value="LD33804P"/>
    <property type="match status" value="1"/>
</dbReference>
<dbReference type="SMART" id="SM00612">
    <property type="entry name" value="Kelch"/>
    <property type="match status" value="2"/>
</dbReference>
<proteinExistence type="predicted"/>
<evidence type="ECO:0000256" key="1">
    <source>
        <dbReference type="ARBA" id="ARBA00022441"/>
    </source>
</evidence>
<reference evidence="5" key="1">
    <citation type="submission" date="2017-02" db="UniProtKB">
        <authorList>
            <consortium name="WormBaseParasite"/>
        </authorList>
    </citation>
    <scope>IDENTIFICATION</scope>
</reference>
<evidence type="ECO:0000313" key="5">
    <source>
        <dbReference type="WBParaSite" id="NBR_0001599601-mRNA-1"/>
    </source>
</evidence>
<accession>A0A0N4YGP9</accession>
<reference evidence="3 4" key="2">
    <citation type="submission" date="2018-11" db="EMBL/GenBank/DDBJ databases">
        <authorList>
            <consortium name="Pathogen Informatics"/>
        </authorList>
    </citation>
    <scope>NUCLEOTIDE SEQUENCE [LARGE SCALE GENOMIC DNA]</scope>
</reference>
<dbReference type="InterPro" id="IPR006652">
    <property type="entry name" value="Kelch_1"/>
</dbReference>
<dbReference type="SUPFAM" id="SSF117281">
    <property type="entry name" value="Kelch motif"/>
    <property type="match status" value="1"/>
</dbReference>
<dbReference type="Gene3D" id="2.120.10.80">
    <property type="entry name" value="Kelch-type beta propeller"/>
    <property type="match status" value="1"/>
</dbReference>
<gene>
    <name evidence="3" type="ORF">NBR_LOCUS15997</name>
</gene>
<sequence>MQRRRFCLGVTVLNGTIFAVGGEDGSQISCEAEMLDPRQGEWISLPSMTNERFHFGLAAASGLLYAAGGRNGSQILNSVEVYDPRACHWATAQPMFKKRCHAGATVFRDQVVVVGGYDENKMDLLSAESAQNYPDKNITGHNYWQRWILSFILKYVIHLCYMQTLFKFVLLNACTALIAKRTLKLSAIISLHLSGRTAIFTSIFFNVSEKPDFLV</sequence>
<dbReference type="AlphaFoldDB" id="A0A0N4YGP9"/>
<feature type="chain" id="PRO_5043125820" evidence="2">
    <location>
        <begin position="23"/>
        <end position="215"/>
    </location>
</feature>
<keyword evidence="4" id="KW-1185">Reference proteome</keyword>
<protein>
    <submittedName>
        <fullName evidence="5">Kelch-like protein 7 (inferred by orthology to a human protein)</fullName>
    </submittedName>
</protein>
<evidence type="ECO:0000313" key="3">
    <source>
        <dbReference type="EMBL" id="VDL79591.1"/>
    </source>
</evidence>
<dbReference type="InterPro" id="IPR015915">
    <property type="entry name" value="Kelch-typ_b-propeller"/>
</dbReference>
<feature type="signal peptide" evidence="2">
    <location>
        <begin position="1"/>
        <end position="22"/>
    </location>
</feature>
<evidence type="ECO:0000313" key="4">
    <source>
        <dbReference type="Proteomes" id="UP000271162"/>
    </source>
</evidence>
<keyword evidence="2" id="KW-0732">Signal</keyword>
<dbReference type="PANTHER" id="PTHR45632:SF17">
    <property type="entry name" value="KELCH-LIKE PROTEIN 31"/>
    <property type="match status" value="1"/>
</dbReference>
<name>A0A0N4YGP9_NIPBR</name>
<evidence type="ECO:0000256" key="2">
    <source>
        <dbReference type="SAM" id="SignalP"/>
    </source>
</evidence>
<dbReference type="Pfam" id="PF01344">
    <property type="entry name" value="Kelch_1"/>
    <property type="match status" value="2"/>
</dbReference>
<dbReference type="Proteomes" id="UP000271162">
    <property type="component" value="Unassembled WGS sequence"/>
</dbReference>